<gene>
    <name evidence="2" type="ORF">SAMN04488068_2028</name>
</gene>
<dbReference type="PROSITE" id="PS51257">
    <property type="entry name" value="PROKAR_LIPOPROTEIN"/>
    <property type="match status" value="1"/>
</dbReference>
<dbReference type="InterPro" id="IPR003343">
    <property type="entry name" value="Big_2"/>
</dbReference>
<protein>
    <recommendedName>
        <fullName evidence="1">BIG2 domain-containing protein</fullName>
    </recommendedName>
</protein>
<evidence type="ECO:0000313" key="3">
    <source>
        <dbReference type="Proteomes" id="UP000199758"/>
    </source>
</evidence>
<evidence type="ECO:0000259" key="1">
    <source>
        <dbReference type="SMART" id="SM00635"/>
    </source>
</evidence>
<dbReference type="Proteomes" id="UP000199758">
    <property type="component" value="Unassembled WGS sequence"/>
</dbReference>
<name>A0A1M5P560_9GAMM</name>
<organism evidence="2 3">
    <name type="scientific">Hydrocarboniphaga daqingensis</name>
    <dbReference type="NCBI Taxonomy" id="490188"/>
    <lineage>
        <taxon>Bacteria</taxon>
        <taxon>Pseudomonadati</taxon>
        <taxon>Pseudomonadota</taxon>
        <taxon>Gammaproteobacteria</taxon>
        <taxon>Nevskiales</taxon>
        <taxon>Nevskiaceae</taxon>
        <taxon>Hydrocarboniphaga</taxon>
    </lineage>
</organism>
<proteinExistence type="predicted"/>
<sequence length="472" mass="48724">MSMMKRRALTLLVGLTTLLLGACSGVGDGNSLQSLVLVSSDDASLTFDDLKTGNFGGATVFECGTGGLTLFGLFTRDGSFGNFTPRATWSSSNTAVATVSNGDIVFPGTTDSFYPVGTVIPVAAGNAVITARYLDLSATIDVTVKTPQNVVLEPASLRMAPNSQGFFRVTALLDGIKQDVTAFAQTVAFATPDDTIATASFDLTGPVVRALSPGGPLTLNVTLPICNRTLSSTVSVAPVTSLVMQHEPGFSGDIIVPTNERVKVLADFGDGPEQDLTTQSAYTVNTTTDTTATTRIIANRNFITALTAGAPVEVSAACCAFDRNADGDITDELEAATSTSNSLSFTPVAATLTAFNITPTDARVEQFSSPQFNVTGVYDGGARTQDITRYVSWFVTNPAVSTTVASPLLTVISSAGFSETAGLGVFAVPPTVDRVTVDTPLTLQATLASAVQPATALPAQTTTVVVTPAPAP</sequence>
<reference evidence="2 3" key="1">
    <citation type="submission" date="2016-11" db="EMBL/GenBank/DDBJ databases">
        <authorList>
            <person name="Jaros S."/>
            <person name="Januszkiewicz K."/>
            <person name="Wedrychowicz H."/>
        </authorList>
    </citation>
    <scope>NUCLEOTIDE SEQUENCE [LARGE SCALE GENOMIC DNA]</scope>
    <source>
        <strain evidence="2 3">CGMCC 1.7049</strain>
    </source>
</reference>
<dbReference type="RefSeq" id="WP_072897115.1">
    <property type="nucleotide sequence ID" value="NZ_FQWZ01000004.1"/>
</dbReference>
<dbReference type="SMART" id="SM00635">
    <property type="entry name" value="BID_2"/>
    <property type="match status" value="2"/>
</dbReference>
<feature type="domain" description="BIG2" evidence="1">
    <location>
        <begin position="351"/>
        <end position="431"/>
    </location>
</feature>
<accession>A0A1M5P560</accession>
<dbReference type="OrthoDB" id="7061629at2"/>
<dbReference type="STRING" id="490188.SAMN04488068_2028"/>
<evidence type="ECO:0000313" key="2">
    <source>
        <dbReference type="EMBL" id="SHG96888.1"/>
    </source>
</evidence>
<dbReference type="EMBL" id="FQWZ01000004">
    <property type="protein sequence ID" value="SHG96888.1"/>
    <property type="molecule type" value="Genomic_DNA"/>
</dbReference>
<dbReference type="Gene3D" id="2.60.40.1080">
    <property type="match status" value="2"/>
</dbReference>
<keyword evidence="3" id="KW-1185">Reference proteome</keyword>
<dbReference type="AlphaFoldDB" id="A0A1M5P560"/>
<feature type="domain" description="BIG2" evidence="1">
    <location>
        <begin position="49"/>
        <end position="143"/>
    </location>
</feature>